<keyword evidence="4" id="KW-1185">Reference proteome</keyword>
<dbReference type="AlphaFoldDB" id="A0A2R5EK44"/>
<evidence type="ECO:0000313" key="4">
    <source>
        <dbReference type="Proteomes" id="UP000245202"/>
    </source>
</evidence>
<dbReference type="Proteomes" id="UP000245202">
    <property type="component" value="Unassembled WGS sequence"/>
</dbReference>
<protein>
    <recommendedName>
        <fullName evidence="5">Aminopeptidase P family protein</fullName>
    </recommendedName>
</protein>
<dbReference type="InterPro" id="IPR050659">
    <property type="entry name" value="Peptidase_M24B"/>
</dbReference>
<dbReference type="Gene3D" id="3.90.230.10">
    <property type="entry name" value="Creatinase/methionine aminopeptidase superfamily"/>
    <property type="match status" value="1"/>
</dbReference>
<evidence type="ECO:0000259" key="1">
    <source>
        <dbReference type="Pfam" id="PF00557"/>
    </source>
</evidence>
<dbReference type="InterPro" id="IPR029149">
    <property type="entry name" value="Creatin/AminoP/Spt16_N"/>
</dbReference>
<reference evidence="3 4" key="1">
    <citation type="submission" date="2017-08" db="EMBL/GenBank/DDBJ databases">
        <title>Substantial Increase in Enzyme Production by Combined Drug-Resistance Mutations in Paenibacillus agaridevorans.</title>
        <authorList>
            <person name="Tanaka Y."/>
            <person name="Funane K."/>
            <person name="Hosaka T."/>
            <person name="Shiwa Y."/>
            <person name="Fujita N."/>
            <person name="Miyazaki T."/>
            <person name="Yoshikawa H."/>
            <person name="Murakami K."/>
            <person name="Kasahara K."/>
            <person name="Inaoka T."/>
            <person name="Hiraga Y."/>
            <person name="Ochi K."/>
        </authorList>
    </citation>
    <scope>NUCLEOTIDE SEQUENCE [LARGE SCALE GENOMIC DNA]</scope>
    <source>
        <strain evidence="3 4">T-3040</strain>
    </source>
</reference>
<dbReference type="PANTHER" id="PTHR46112">
    <property type="entry name" value="AMINOPEPTIDASE"/>
    <property type="match status" value="1"/>
</dbReference>
<organism evidence="3 4">
    <name type="scientific">Paenibacillus agaridevorans</name>
    <dbReference type="NCBI Taxonomy" id="171404"/>
    <lineage>
        <taxon>Bacteria</taxon>
        <taxon>Bacillati</taxon>
        <taxon>Bacillota</taxon>
        <taxon>Bacilli</taxon>
        <taxon>Bacillales</taxon>
        <taxon>Paenibacillaceae</taxon>
        <taxon>Paenibacillus</taxon>
    </lineage>
</organism>
<dbReference type="Pfam" id="PF01321">
    <property type="entry name" value="Creatinase_N"/>
    <property type="match status" value="1"/>
</dbReference>
<dbReference type="PANTHER" id="PTHR46112:SF2">
    <property type="entry name" value="XAA-PRO AMINOPEPTIDASE P-RELATED"/>
    <property type="match status" value="1"/>
</dbReference>
<gene>
    <name evidence="3" type="ORF">PAT3040_01002</name>
</gene>
<dbReference type="InterPro" id="IPR000994">
    <property type="entry name" value="Pept_M24"/>
</dbReference>
<accession>A0A2R5EK44</accession>
<comment type="caution">
    <text evidence="3">The sequence shown here is derived from an EMBL/GenBank/DDBJ whole genome shotgun (WGS) entry which is preliminary data.</text>
</comment>
<evidence type="ECO:0008006" key="5">
    <source>
        <dbReference type="Google" id="ProtNLM"/>
    </source>
</evidence>
<proteinExistence type="predicted"/>
<feature type="domain" description="Peptidase M24" evidence="1">
    <location>
        <begin position="170"/>
        <end position="371"/>
    </location>
</feature>
<name>A0A2R5EK44_9BACL</name>
<dbReference type="EMBL" id="BDQX01000047">
    <property type="protein sequence ID" value="GBG06475.1"/>
    <property type="molecule type" value="Genomic_DNA"/>
</dbReference>
<feature type="domain" description="Creatinase N-terminal" evidence="2">
    <location>
        <begin position="15"/>
        <end position="163"/>
    </location>
</feature>
<dbReference type="InterPro" id="IPR036005">
    <property type="entry name" value="Creatinase/aminopeptidase-like"/>
</dbReference>
<dbReference type="InterPro" id="IPR000587">
    <property type="entry name" value="Creatinase_N"/>
</dbReference>
<dbReference type="Gene3D" id="3.40.350.10">
    <property type="entry name" value="Creatinase/prolidase N-terminal domain"/>
    <property type="match status" value="1"/>
</dbReference>
<evidence type="ECO:0000259" key="2">
    <source>
        <dbReference type="Pfam" id="PF01321"/>
    </source>
</evidence>
<dbReference type="Pfam" id="PF00557">
    <property type="entry name" value="Peptidase_M24"/>
    <property type="match status" value="1"/>
</dbReference>
<dbReference type="SUPFAM" id="SSF53092">
    <property type="entry name" value="Creatinase/prolidase N-terminal domain"/>
    <property type="match status" value="1"/>
</dbReference>
<dbReference type="SUPFAM" id="SSF55920">
    <property type="entry name" value="Creatinase/aminopeptidase"/>
    <property type="match status" value="1"/>
</dbReference>
<sequence length="390" mass="43154">MSTRICIPDYEYKERIQRAAKLVQQKGLDALLVNSNEADYANARYFSGFWPLFERAGVVITAAGDAALLVGPESTVYASDFGKIDKIFTLMEYRESANPAYPELKPNTYRDVFKALGLTGDKLKIGVASLLDTTVVMMEGLKNNYPEAEIVGADDIMVSLRRIKSVNELACMREGYRIAELATEEVIRTIRPGVTESQMVGVAQRVIYEHGAEYEGLPMYIFSEKSTSHAISRSSHRVINAGDIVQLNLSAKVDGYSAAVGLPISLGKLTSERRDVIEFGLRAHEWTQAQLKAGVVASDVAKGFIQFFGDNGYADNYLYGPCHGTGMIEVEAPWMETSSEYLLEPNMTFQIDTFVMTPTFGIRWEKGVVITPGGCELMCQPVGTIHELEF</sequence>
<dbReference type="RefSeq" id="WP_181376447.1">
    <property type="nucleotide sequence ID" value="NZ_BDQX01000047.1"/>
</dbReference>
<evidence type="ECO:0000313" key="3">
    <source>
        <dbReference type="EMBL" id="GBG06475.1"/>
    </source>
</evidence>